<dbReference type="AlphaFoldDB" id="A0A0M8ZYD5"/>
<sequence>MCSPQQNVFLGSENVKAFIVTINQSQAVEKAEKYVISGIYLVFSDSSYKIASARIYTSLARNFVLQGWSRVNYEQQQQQQQQQRLKRTGGDAENLASSGATLMQRKLAIGWFGSHSDCFETSSIDSDDSDVILKKIQNQEDFDLASPVIARKIKDKYYGNT</sequence>
<name>A0A0M8ZYD5_9HYME</name>
<dbReference type="Proteomes" id="UP000053105">
    <property type="component" value="Unassembled WGS sequence"/>
</dbReference>
<reference evidence="1 2" key="1">
    <citation type="submission" date="2015-07" db="EMBL/GenBank/DDBJ databases">
        <title>The genome of Melipona quadrifasciata.</title>
        <authorList>
            <person name="Pan H."/>
            <person name="Kapheim K."/>
        </authorList>
    </citation>
    <scope>NUCLEOTIDE SEQUENCE [LARGE SCALE GENOMIC DNA]</scope>
    <source>
        <strain evidence="1">0111107301</strain>
        <tissue evidence="1">Whole body</tissue>
    </source>
</reference>
<accession>A0A0M8ZYD5</accession>
<keyword evidence="2" id="KW-1185">Reference proteome</keyword>
<gene>
    <name evidence="1" type="ORF">WN51_13702</name>
</gene>
<organism evidence="1 2">
    <name type="scientific">Melipona quadrifasciata</name>
    <dbReference type="NCBI Taxonomy" id="166423"/>
    <lineage>
        <taxon>Eukaryota</taxon>
        <taxon>Metazoa</taxon>
        <taxon>Ecdysozoa</taxon>
        <taxon>Arthropoda</taxon>
        <taxon>Hexapoda</taxon>
        <taxon>Insecta</taxon>
        <taxon>Pterygota</taxon>
        <taxon>Neoptera</taxon>
        <taxon>Endopterygota</taxon>
        <taxon>Hymenoptera</taxon>
        <taxon>Apocrita</taxon>
        <taxon>Aculeata</taxon>
        <taxon>Apoidea</taxon>
        <taxon>Anthophila</taxon>
        <taxon>Apidae</taxon>
        <taxon>Melipona</taxon>
    </lineage>
</organism>
<protein>
    <submittedName>
        <fullName evidence="1">Uncharacterized protein</fullName>
    </submittedName>
</protein>
<evidence type="ECO:0000313" key="2">
    <source>
        <dbReference type="Proteomes" id="UP000053105"/>
    </source>
</evidence>
<proteinExistence type="predicted"/>
<evidence type="ECO:0000313" key="1">
    <source>
        <dbReference type="EMBL" id="KOX73625.1"/>
    </source>
</evidence>
<dbReference type="EMBL" id="KQ435794">
    <property type="protein sequence ID" value="KOX73625.1"/>
    <property type="molecule type" value="Genomic_DNA"/>
</dbReference>